<dbReference type="Proteomes" id="UP000472262">
    <property type="component" value="Unassembled WGS sequence"/>
</dbReference>
<dbReference type="GO" id="GO:0008483">
    <property type="term" value="F:transaminase activity"/>
    <property type="evidence" value="ECO:0007669"/>
    <property type="project" value="UniProtKB-KW"/>
</dbReference>
<dbReference type="FunFam" id="4.10.1250.10:FF:000002">
    <property type="entry name" value="Aminomethyltransferase"/>
    <property type="match status" value="1"/>
</dbReference>
<evidence type="ECO:0000256" key="11">
    <source>
        <dbReference type="RuleBase" id="RU003981"/>
    </source>
</evidence>
<keyword evidence="8 11" id="KW-0496">Mitochondrion</keyword>
<evidence type="ECO:0000256" key="5">
    <source>
        <dbReference type="ARBA" id="ARBA00022576"/>
    </source>
</evidence>
<dbReference type="SUPFAM" id="SSF101790">
    <property type="entry name" value="Aminomethyltransferase beta-barrel domain"/>
    <property type="match status" value="1"/>
</dbReference>
<dbReference type="Pfam" id="PF01571">
    <property type="entry name" value="GCV_T"/>
    <property type="match status" value="1"/>
</dbReference>
<organism evidence="14 15">
    <name type="scientific">Sinocyclocheilus grahami</name>
    <name type="common">Dianchi golden-line fish</name>
    <name type="synonym">Barbus grahami</name>
    <dbReference type="NCBI Taxonomy" id="75366"/>
    <lineage>
        <taxon>Eukaryota</taxon>
        <taxon>Metazoa</taxon>
        <taxon>Chordata</taxon>
        <taxon>Craniata</taxon>
        <taxon>Vertebrata</taxon>
        <taxon>Euteleostomi</taxon>
        <taxon>Actinopterygii</taxon>
        <taxon>Neopterygii</taxon>
        <taxon>Teleostei</taxon>
        <taxon>Ostariophysi</taxon>
        <taxon>Cypriniformes</taxon>
        <taxon>Cyprinidae</taxon>
        <taxon>Cyprininae</taxon>
        <taxon>Sinocyclocheilus</taxon>
    </lineage>
</organism>
<dbReference type="EC" id="2.1.2.10" evidence="11"/>
<dbReference type="InterPro" id="IPR029043">
    <property type="entry name" value="GcvT/YgfZ_C"/>
</dbReference>
<proteinExistence type="inferred from homology"/>
<dbReference type="InterPro" id="IPR013977">
    <property type="entry name" value="GcvT_C"/>
</dbReference>
<dbReference type="PANTHER" id="PTHR43757">
    <property type="entry name" value="AMINOMETHYLTRANSFERASE"/>
    <property type="match status" value="1"/>
</dbReference>
<dbReference type="NCBIfam" id="TIGR00528">
    <property type="entry name" value="gcvT"/>
    <property type="match status" value="1"/>
</dbReference>
<dbReference type="NCBIfam" id="NF001567">
    <property type="entry name" value="PRK00389.1"/>
    <property type="match status" value="1"/>
</dbReference>
<dbReference type="GO" id="GO:0005960">
    <property type="term" value="C:glycine cleavage complex"/>
    <property type="evidence" value="ECO:0007669"/>
    <property type="project" value="InterPro"/>
</dbReference>
<evidence type="ECO:0000256" key="3">
    <source>
        <dbReference type="ARBA" id="ARBA00008609"/>
    </source>
</evidence>
<dbReference type="GO" id="GO:0005739">
    <property type="term" value="C:mitochondrion"/>
    <property type="evidence" value="ECO:0007669"/>
    <property type="project" value="UniProtKB-SubCell"/>
</dbReference>
<dbReference type="PANTHER" id="PTHR43757:SF16">
    <property type="entry name" value="AMINOMETHYLTRANSFERASE, MITOCHONDRIAL"/>
    <property type="match status" value="1"/>
</dbReference>
<evidence type="ECO:0000259" key="13">
    <source>
        <dbReference type="Pfam" id="PF08669"/>
    </source>
</evidence>
<sequence>FPVSVSPSPKVALKKTPLYEFHRAQGGKMVEFAGWSMPVQYKDSHINSHMHTRQHCSIFDVSHMLQTKVYGRDGVKFIESLIVGDIVELKDNQGTLSLFTNAKGGIMDDLIVTKTDQGYLYVVSNAGCADKDSAHMQARLQEFKAAGHDVDLEFMEESLIALQGPSMAQVLQKGVGDDLRKLTFMTSVLTPVFGIQGCRVTRCGYTGEDGVEISVPSGDVVSLTEKLLADTEVKLAGLGARDSLRLEAGLCLYGNDIDETTTPVEASLVWTIGKRRRQARDFPGADIIVPQIKAKTQRKRVGLISTGPPVRQHTPILSSDGRVIGEVTSGCPSPCLKQNVAMGYVEAGFSKVGTSIQVEVRKKVVPAVVSKMPFVPTKYYMGQ</sequence>
<gene>
    <name evidence="14" type="primary">LOC107591786</name>
</gene>
<dbReference type="Gene3D" id="3.30.70.1400">
    <property type="entry name" value="Aminomethyltransferase beta-barrel domains"/>
    <property type="match status" value="1"/>
</dbReference>
<dbReference type="SUPFAM" id="SSF103025">
    <property type="entry name" value="Folate-binding domain"/>
    <property type="match status" value="1"/>
</dbReference>
<evidence type="ECO:0000256" key="10">
    <source>
        <dbReference type="PIRSR" id="PIRSR006487-1"/>
    </source>
</evidence>
<evidence type="ECO:0000256" key="2">
    <source>
        <dbReference type="ARBA" id="ARBA00004173"/>
    </source>
</evidence>
<comment type="catalytic activity">
    <reaction evidence="9 11">
        <text>N(6)-[(R)-S(8)-aminomethyldihydrolipoyl]-L-lysyl-[protein] + (6S)-5,6,7,8-tetrahydrofolate = N(6)-[(R)-dihydrolipoyl]-L-lysyl-[protein] + (6R)-5,10-methylene-5,6,7,8-tetrahydrofolate + NH4(+)</text>
        <dbReference type="Rhea" id="RHEA:16945"/>
        <dbReference type="Rhea" id="RHEA-COMP:10475"/>
        <dbReference type="Rhea" id="RHEA-COMP:10492"/>
        <dbReference type="ChEBI" id="CHEBI:15636"/>
        <dbReference type="ChEBI" id="CHEBI:28938"/>
        <dbReference type="ChEBI" id="CHEBI:57453"/>
        <dbReference type="ChEBI" id="CHEBI:83100"/>
        <dbReference type="ChEBI" id="CHEBI:83143"/>
        <dbReference type="EC" id="2.1.2.10"/>
    </reaction>
</comment>
<name>A0A672P5C6_SINGR</name>
<keyword evidence="5 11" id="KW-0032">Aminotransferase</keyword>
<accession>A0A672P5C6</accession>
<evidence type="ECO:0000256" key="7">
    <source>
        <dbReference type="ARBA" id="ARBA00022946"/>
    </source>
</evidence>
<comment type="subunit">
    <text evidence="4 11">The glycine cleavage system is composed of four proteins: P, T, L and H.</text>
</comment>
<evidence type="ECO:0000259" key="12">
    <source>
        <dbReference type="Pfam" id="PF01571"/>
    </source>
</evidence>
<feature type="domain" description="Aminomethyltransferase C-terminal" evidence="13">
    <location>
        <begin position="298"/>
        <end position="375"/>
    </location>
</feature>
<dbReference type="PIRSF" id="PIRSF006487">
    <property type="entry name" value="GcvT"/>
    <property type="match status" value="1"/>
</dbReference>
<keyword evidence="6 11" id="KW-0808">Transferase</keyword>
<reference evidence="14" key="2">
    <citation type="submission" date="2025-09" db="UniProtKB">
        <authorList>
            <consortium name="Ensembl"/>
        </authorList>
    </citation>
    <scope>IDENTIFICATION</scope>
</reference>
<comment type="similarity">
    <text evidence="3 11">Belongs to the GcvT family.</text>
</comment>
<dbReference type="Gene3D" id="3.30.1360.120">
    <property type="entry name" value="Probable tRNA modification gtpase trme, domain 1"/>
    <property type="match status" value="1"/>
</dbReference>
<dbReference type="Gene3D" id="4.10.1250.10">
    <property type="entry name" value="Aminomethyltransferase fragment"/>
    <property type="match status" value="1"/>
</dbReference>
<dbReference type="GO" id="GO:0006546">
    <property type="term" value="P:glycine catabolic process"/>
    <property type="evidence" value="ECO:0007669"/>
    <property type="project" value="InterPro"/>
</dbReference>
<dbReference type="FunFam" id="2.40.30.110:FF:000002">
    <property type="entry name" value="Aminomethyltransferase"/>
    <property type="match status" value="1"/>
</dbReference>
<evidence type="ECO:0000256" key="9">
    <source>
        <dbReference type="ARBA" id="ARBA00047665"/>
    </source>
</evidence>
<keyword evidence="7 11" id="KW-0809">Transit peptide</keyword>
<evidence type="ECO:0000313" key="14">
    <source>
        <dbReference type="Ensembl" id="ENSSGRP00000058785.1"/>
    </source>
</evidence>
<comment type="function">
    <text evidence="1 11">The glycine cleavage system catalyzes the degradation of glycine.</text>
</comment>
<dbReference type="InterPro" id="IPR006223">
    <property type="entry name" value="GcvT"/>
</dbReference>
<evidence type="ECO:0000256" key="8">
    <source>
        <dbReference type="ARBA" id="ARBA00023128"/>
    </source>
</evidence>
<protein>
    <recommendedName>
        <fullName evidence="11">Aminomethyltransferase</fullName>
        <ecNumber evidence="11">2.1.2.10</ecNumber>
    </recommendedName>
    <alternativeName>
        <fullName evidence="11">Glycine cleavage system T protein</fullName>
    </alternativeName>
</protein>
<evidence type="ECO:0000256" key="4">
    <source>
        <dbReference type="ARBA" id="ARBA00011690"/>
    </source>
</evidence>
<evidence type="ECO:0000256" key="1">
    <source>
        <dbReference type="ARBA" id="ARBA00003631"/>
    </source>
</evidence>
<evidence type="ECO:0000313" key="15">
    <source>
        <dbReference type="Proteomes" id="UP000472262"/>
    </source>
</evidence>
<dbReference type="InterPro" id="IPR006222">
    <property type="entry name" value="GCVT_N"/>
</dbReference>
<feature type="binding site" evidence="10">
    <location>
        <position position="212"/>
    </location>
    <ligand>
        <name>substrate</name>
    </ligand>
</feature>
<reference evidence="14" key="1">
    <citation type="submission" date="2025-08" db="UniProtKB">
        <authorList>
            <consortium name="Ensembl"/>
        </authorList>
    </citation>
    <scope>IDENTIFICATION</scope>
</reference>
<dbReference type="GO" id="GO:0004047">
    <property type="term" value="F:aminomethyltransferase activity"/>
    <property type="evidence" value="ECO:0007669"/>
    <property type="project" value="UniProtKB-EC"/>
</dbReference>
<dbReference type="InterPro" id="IPR027266">
    <property type="entry name" value="TrmE/GcvT-like"/>
</dbReference>
<feature type="domain" description="GCVT N-terminal" evidence="12">
    <location>
        <begin position="18"/>
        <end position="274"/>
    </location>
</feature>
<dbReference type="Gene3D" id="2.40.30.110">
    <property type="entry name" value="Aminomethyltransferase beta-barrel domains"/>
    <property type="match status" value="1"/>
</dbReference>
<dbReference type="FunFam" id="3.30.1360.120:FF:000014">
    <property type="entry name" value="Aminomethyltransferase"/>
    <property type="match status" value="1"/>
</dbReference>
<evidence type="ECO:0000256" key="6">
    <source>
        <dbReference type="ARBA" id="ARBA00022679"/>
    </source>
</evidence>
<dbReference type="Pfam" id="PF08669">
    <property type="entry name" value="GCV_T_C"/>
    <property type="match status" value="1"/>
</dbReference>
<dbReference type="FunFam" id="3.30.70.1400:FF:000001">
    <property type="entry name" value="Aminomethyltransferase"/>
    <property type="match status" value="1"/>
</dbReference>
<dbReference type="AlphaFoldDB" id="A0A672P5C6"/>
<comment type="subcellular location">
    <subcellularLocation>
        <location evidence="2 11">Mitochondrion</location>
    </subcellularLocation>
</comment>
<keyword evidence="15" id="KW-1185">Reference proteome</keyword>
<dbReference type="InterPro" id="IPR028896">
    <property type="entry name" value="GcvT/YgfZ/DmdA"/>
</dbReference>
<dbReference type="Ensembl" id="ENSSGRT00000062722.1">
    <property type="protein sequence ID" value="ENSSGRP00000058785.1"/>
    <property type="gene ID" value="ENSSGRG00000030578.1"/>
</dbReference>